<keyword evidence="2" id="KW-1185">Reference proteome</keyword>
<sequence length="87" mass="9118">MTASVPAEDLRDHFAHCIQVFGGVTASSRRLGIDERALRRFINGELPVSARLLGDTAAALRTLIAEATAAQAHILAAIGTGTDEPHG</sequence>
<dbReference type="PATRIC" id="fig|1114963.3.peg.367"/>
<evidence type="ECO:0000313" key="2">
    <source>
        <dbReference type="Proteomes" id="UP000052268"/>
    </source>
</evidence>
<dbReference type="AlphaFoldDB" id="A0A0J7Y6Z0"/>
<evidence type="ECO:0008006" key="3">
    <source>
        <dbReference type="Google" id="ProtNLM"/>
    </source>
</evidence>
<dbReference type="Proteomes" id="UP000052268">
    <property type="component" value="Unassembled WGS sequence"/>
</dbReference>
<name>A0A0J7Y6Z0_9SPHN</name>
<dbReference type="RefSeq" id="WP_059149847.1">
    <property type="nucleotide sequence ID" value="NZ_KQ130452.1"/>
</dbReference>
<dbReference type="OrthoDB" id="7474356at2"/>
<evidence type="ECO:0000313" key="1">
    <source>
        <dbReference type="EMBL" id="KMS59093.1"/>
    </source>
</evidence>
<proteinExistence type="predicted"/>
<comment type="caution">
    <text evidence="1">The sequence shown here is derived from an EMBL/GenBank/DDBJ whole genome shotgun (WGS) entry which is preliminary data.</text>
</comment>
<accession>A0A0J7Y6Z0</accession>
<organism evidence="1 2">
    <name type="scientific">Novosphingobium barchaimii LL02</name>
    <dbReference type="NCBI Taxonomy" id="1114963"/>
    <lineage>
        <taxon>Bacteria</taxon>
        <taxon>Pseudomonadati</taxon>
        <taxon>Pseudomonadota</taxon>
        <taxon>Alphaproteobacteria</taxon>
        <taxon>Sphingomonadales</taxon>
        <taxon>Sphingomonadaceae</taxon>
        <taxon>Novosphingobium</taxon>
    </lineage>
</organism>
<gene>
    <name evidence="1" type="ORF">V474_07345</name>
</gene>
<protein>
    <recommendedName>
        <fullName evidence="3">DNA-binding protein</fullName>
    </recommendedName>
</protein>
<dbReference type="EMBL" id="JACU01000002">
    <property type="protein sequence ID" value="KMS59093.1"/>
    <property type="molecule type" value="Genomic_DNA"/>
</dbReference>
<reference evidence="1 2" key="1">
    <citation type="journal article" date="2015" name="G3 (Bethesda)">
        <title>Insights into Ongoing Evolution of the Hexachlorocyclohexane Catabolic Pathway from Comparative Genomics of Ten Sphingomonadaceae Strains.</title>
        <authorList>
            <person name="Pearce S.L."/>
            <person name="Oakeshott J.G."/>
            <person name="Pandey G."/>
        </authorList>
    </citation>
    <scope>NUCLEOTIDE SEQUENCE [LARGE SCALE GENOMIC DNA]</scope>
    <source>
        <strain evidence="1 2">LL02</strain>
    </source>
</reference>